<feature type="domain" description="Hydantoinase A/oxoprolinase" evidence="1">
    <location>
        <begin position="196"/>
        <end position="502"/>
    </location>
</feature>
<dbReference type="InterPro" id="IPR002821">
    <property type="entry name" value="Hydantoinase_A"/>
</dbReference>
<name>A0A4R7KTV9_9CLOT</name>
<dbReference type="Gene3D" id="3.30.420.40">
    <property type="match status" value="1"/>
</dbReference>
<evidence type="ECO:0000259" key="2">
    <source>
        <dbReference type="Pfam" id="PF05378"/>
    </source>
</evidence>
<dbReference type="GO" id="GO:0005829">
    <property type="term" value="C:cytosol"/>
    <property type="evidence" value="ECO:0007669"/>
    <property type="project" value="TreeGrafter"/>
</dbReference>
<evidence type="ECO:0000313" key="3">
    <source>
        <dbReference type="EMBL" id="TDT62883.1"/>
    </source>
</evidence>
<dbReference type="GO" id="GO:0006749">
    <property type="term" value="P:glutathione metabolic process"/>
    <property type="evidence" value="ECO:0007669"/>
    <property type="project" value="TreeGrafter"/>
</dbReference>
<dbReference type="AlphaFoldDB" id="A0A4R7KTV9"/>
<evidence type="ECO:0000313" key="4">
    <source>
        <dbReference type="Proteomes" id="UP000295325"/>
    </source>
</evidence>
<feature type="domain" description="Hydantoinase/oxoprolinase N-terminal" evidence="2">
    <location>
        <begin position="7"/>
        <end position="176"/>
    </location>
</feature>
<comment type="caution">
    <text evidence="3">The sequence shown here is derived from an EMBL/GenBank/DDBJ whole genome shotgun (WGS) entry which is preliminary data.</text>
</comment>
<reference evidence="3 4" key="1">
    <citation type="submission" date="2019-03" db="EMBL/GenBank/DDBJ databases">
        <title>Genomic Encyclopedia of Type Strains, Phase IV (KMG-IV): sequencing the most valuable type-strain genomes for metagenomic binning, comparative biology and taxonomic classification.</title>
        <authorList>
            <person name="Goeker M."/>
        </authorList>
    </citation>
    <scope>NUCLEOTIDE SEQUENCE [LARGE SCALE GENOMIC DNA]</scope>
    <source>
        <strain evidence="3 4">DSM 24455</strain>
    </source>
</reference>
<dbReference type="InterPro" id="IPR043129">
    <property type="entry name" value="ATPase_NBD"/>
</dbReference>
<evidence type="ECO:0000259" key="1">
    <source>
        <dbReference type="Pfam" id="PF01968"/>
    </source>
</evidence>
<proteinExistence type="predicted"/>
<dbReference type="EMBL" id="SOAZ01000003">
    <property type="protein sequence ID" value="TDT62883.1"/>
    <property type="molecule type" value="Genomic_DNA"/>
</dbReference>
<sequence length="711" mass="76542">MIKRSVRVGIDVGGTHTKAVAIDNDTHEIIGKASVMTTHDHELGVSAGVIEAFEKCLTANNINPDEVIFIAHSTTQATNALLEGDVAEVGIIGIGAGGLEGFLTKRQTRIPDIDLGTGRIIKTHHTYLKKKEVNENTITAAVKELTDKGATVIVASKAFGVDDISEEEQVQKIAEKRNIPVTAASDISKLYGLTRRTRTAAINASILPKMLETATSTEKSVRKAGIKVPLMIMRGDGGVMDISEMKKRPVLTMLSGPAASVVGALMYLRASNGIYFEVGGTSTNIGVIKNGRPAVDYSIVGGHSTYISSLDVRVLGVAGGSMVRANSRGIVDVGPRSAHIAGMPYAVYTPEEEIVDPQVEFFSPKKGDPADYVAIKLKNGKRVTITNSCAANVFGIVTPEDYSYGNVNSARKAMEPLAKLLGTTVEEVARQILQKSFEKIKPVIEALAEKYKLEREQISLVGVGGGASALLPFTAKNMNLEYSIPENAEVISSIGVALAMVRDVVERVIPNPTSKDISELKREAAEMAIASGAVPDSIEVQIEIDPQTSKITAIALGSTEVQTTDLLKACTEDEAREIAAKSMGISMDKVKLECNNNVFYVFSGVKDEKPDKKQIRVIDKKGFIKIQRGDGVGKLCRVADLNNLVTGMWDTLSVYKSDIRLTPDFYLCIGGKVLDYSGMMSLDQLFMVMETETMLLQPEDMVIIVGAKNDL</sequence>
<dbReference type="RefSeq" id="WP_133627274.1">
    <property type="nucleotide sequence ID" value="NZ_SOAZ01000003.1"/>
</dbReference>
<dbReference type="InterPro" id="IPR008040">
    <property type="entry name" value="Hydant_A_N"/>
</dbReference>
<accession>A0A4R7KTV9</accession>
<dbReference type="Pfam" id="PF05378">
    <property type="entry name" value="Hydant_A_N"/>
    <property type="match status" value="1"/>
</dbReference>
<dbReference type="GO" id="GO:0017168">
    <property type="term" value="F:5-oxoprolinase (ATP-hydrolyzing) activity"/>
    <property type="evidence" value="ECO:0007669"/>
    <property type="project" value="TreeGrafter"/>
</dbReference>
<dbReference type="PANTHER" id="PTHR11365:SF23">
    <property type="entry name" value="HYPOTHETICAL 5-OXOPROLINASE (EUROFUNG)-RELATED"/>
    <property type="match status" value="1"/>
</dbReference>
<dbReference type="OrthoDB" id="9768323at2"/>
<dbReference type="PANTHER" id="PTHR11365">
    <property type="entry name" value="5-OXOPROLINASE RELATED"/>
    <property type="match status" value="1"/>
</dbReference>
<dbReference type="InterPro" id="IPR045079">
    <property type="entry name" value="Oxoprolinase-like"/>
</dbReference>
<protein>
    <submittedName>
        <fullName evidence="3">N-methylhydantoinase A/oxoprolinase/acetone carboxylase beta subunit</fullName>
    </submittedName>
</protein>
<dbReference type="SUPFAM" id="SSF53067">
    <property type="entry name" value="Actin-like ATPase domain"/>
    <property type="match status" value="1"/>
</dbReference>
<keyword evidence="4" id="KW-1185">Reference proteome</keyword>
<organism evidence="3 4">
    <name type="scientific">Fonticella tunisiensis</name>
    <dbReference type="NCBI Taxonomy" id="1096341"/>
    <lineage>
        <taxon>Bacteria</taxon>
        <taxon>Bacillati</taxon>
        <taxon>Bacillota</taxon>
        <taxon>Clostridia</taxon>
        <taxon>Eubacteriales</taxon>
        <taxon>Clostridiaceae</taxon>
        <taxon>Fonticella</taxon>
    </lineage>
</organism>
<dbReference type="Pfam" id="PF01968">
    <property type="entry name" value="Hydantoinase_A"/>
    <property type="match status" value="1"/>
</dbReference>
<dbReference type="Proteomes" id="UP000295325">
    <property type="component" value="Unassembled WGS sequence"/>
</dbReference>
<gene>
    <name evidence="3" type="ORF">EDD71_103161</name>
</gene>